<gene>
    <name evidence="3" type="ORF">NQX30_06635</name>
</gene>
<dbReference type="PROSITE" id="PS51096">
    <property type="entry name" value="PTS_EIIA_TYPE_4"/>
    <property type="match status" value="1"/>
</dbReference>
<evidence type="ECO:0000256" key="1">
    <source>
        <dbReference type="ARBA" id="ARBA00022679"/>
    </source>
</evidence>
<sequence>MPQKKTLGIILLTQSRQGECLLEAAQHFLGEPLQQVIDIPLLGNENCGEMTSRLRRTITALRQTVDGVLILCDLFGSTHANIACEISTDDKKIACVSGLNLAMLMEAYTRRCQPLKNVATKVAEMGRESVVQSS</sequence>
<evidence type="ECO:0000259" key="2">
    <source>
        <dbReference type="PROSITE" id="PS51096"/>
    </source>
</evidence>
<proteinExistence type="predicted"/>
<evidence type="ECO:0000313" key="4">
    <source>
        <dbReference type="Proteomes" id="UP001168167"/>
    </source>
</evidence>
<evidence type="ECO:0000313" key="3">
    <source>
        <dbReference type="EMBL" id="MDM5148041.1"/>
    </source>
</evidence>
<protein>
    <recommendedName>
        <fullName evidence="2">PTS EIIA type-4 domain-containing protein</fullName>
    </recommendedName>
</protein>
<dbReference type="PANTHER" id="PTHR33799:SF1">
    <property type="entry name" value="PTS SYSTEM MANNOSE-SPECIFIC EIIAB COMPONENT-RELATED"/>
    <property type="match status" value="1"/>
</dbReference>
<dbReference type="InterPro" id="IPR036662">
    <property type="entry name" value="PTS_EIIA_man-typ_sf"/>
</dbReference>
<reference evidence="3" key="2">
    <citation type="journal article" date="2023" name="Microbiome">
        <title>Synthase-selected sorting approach identifies a beta-lactone synthase in a nudibranch symbiotic bacterium.</title>
        <authorList>
            <person name="Dzunkova M."/>
            <person name="La Clair J.J."/>
            <person name="Tyml T."/>
            <person name="Doud D."/>
            <person name="Schulz F."/>
            <person name="Piquer-Esteban S."/>
            <person name="Porcel Sanchis D."/>
            <person name="Osborn A."/>
            <person name="Robinson D."/>
            <person name="Louie K.B."/>
            <person name="Bowen B.P."/>
            <person name="Bowers R.M."/>
            <person name="Lee J."/>
            <person name="Arnau V."/>
            <person name="Diaz-Villanueva W."/>
            <person name="Stepanauskas R."/>
            <person name="Gosliner T."/>
            <person name="Date S.V."/>
            <person name="Northen T.R."/>
            <person name="Cheng J.F."/>
            <person name="Burkart M.D."/>
            <person name="Woyke T."/>
        </authorList>
    </citation>
    <scope>NUCLEOTIDE SEQUENCE</scope>
    <source>
        <strain evidence="3">Df01</strain>
    </source>
</reference>
<dbReference type="Proteomes" id="UP001168167">
    <property type="component" value="Unassembled WGS sequence"/>
</dbReference>
<feature type="domain" description="PTS EIIA type-4" evidence="2">
    <location>
        <begin position="6"/>
        <end position="130"/>
    </location>
</feature>
<name>A0ABT7QMU6_9GAMM</name>
<organism evidence="3 4">
    <name type="scientific">Candidatus Doriopsillibacter californiensis</name>
    <dbReference type="NCBI Taxonomy" id="2970740"/>
    <lineage>
        <taxon>Bacteria</taxon>
        <taxon>Pseudomonadati</taxon>
        <taxon>Pseudomonadota</taxon>
        <taxon>Gammaproteobacteria</taxon>
        <taxon>Candidatus Tethybacterales</taxon>
        <taxon>Candidatus Persebacteraceae</taxon>
        <taxon>Candidatus Doriopsillibacter</taxon>
    </lineage>
</organism>
<comment type="caution">
    <text evidence="3">The sequence shown here is derived from an EMBL/GenBank/DDBJ whole genome shotgun (WGS) entry which is preliminary data.</text>
</comment>
<accession>A0ABT7QMU6</accession>
<dbReference type="PANTHER" id="PTHR33799">
    <property type="entry name" value="PTS PERMEASE-RELATED-RELATED"/>
    <property type="match status" value="1"/>
</dbReference>
<dbReference type="Pfam" id="PF03610">
    <property type="entry name" value="EIIA-man"/>
    <property type="match status" value="1"/>
</dbReference>
<dbReference type="SUPFAM" id="SSF53062">
    <property type="entry name" value="PTS system fructose IIA component-like"/>
    <property type="match status" value="1"/>
</dbReference>
<reference evidence="3" key="1">
    <citation type="submission" date="2022-08" db="EMBL/GenBank/DDBJ databases">
        <authorList>
            <person name="Dzunkova M."/>
            <person name="La Clair J."/>
            <person name="Tyml T."/>
            <person name="Doud D."/>
            <person name="Schulz F."/>
            <person name="Piquer S."/>
            <person name="Porcel Sanchis D."/>
            <person name="Osborn A."/>
            <person name="Robinson D."/>
            <person name="Louie K.B."/>
            <person name="Bowen B.P."/>
            <person name="Bowers R."/>
            <person name="Lee J."/>
            <person name="Arnau Llombart V."/>
            <person name="Diaz Villanueva W."/>
            <person name="Gosliner T."/>
            <person name="Northen T."/>
            <person name="Cheng J.-F."/>
            <person name="Burkart M.D."/>
            <person name="Woyke T."/>
        </authorList>
    </citation>
    <scope>NUCLEOTIDE SEQUENCE</scope>
    <source>
        <strain evidence="3">Df01</strain>
    </source>
</reference>
<dbReference type="Gene3D" id="3.40.50.510">
    <property type="entry name" value="Phosphotransferase system, mannose-type IIA component"/>
    <property type="match status" value="1"/>
</dbReference>
<dbReference type="InterPro" id="IPR004701">
    <property type="entry name" value="PTS_EIIA_man-typ"/>
</dbReference>
<keyword evidence="4" id="KW-1185">Reference proteome</keyword>
<dbReference type="InterPro" id="IPR051471">
    <property type="entry name" value="Bacterial_PTS_sugar_comp"/>
</dbReference>
<keyword evidence="1" id="KW-0808">Transferase</keyword>
<dbReference type="EMBL" id="JANQAO010000003">
    <property type="protein sequence ID" value="MDM5148041.1"/>
    <property type="molecule type" value="Genomic_DNA"/>
</dbReference>